<evidence type="ECO:0000256" key="4">
    <source>
        <dbReference type="ARBA" id="ARBA00023136"/>
    </source>
</evidence>
<accession>A0A3T0N9X2</accession>
<dbReference type="InterPro" id="IPR006260">
    <property type="entry name" value="TonB/TolA_C"/>
</dbReference>
<keyword evidence="5" id="KW-0813">Transport</keyword>
<evidence type="ECO:0000256" key="7">
    <source>
        <dbReference type="SAM" id="SignalP"/>
    </source>
</evidence>
<feature type="signal peptide" evidence="7">
    <location>
        <begin position="1"/>
        <end position="21"/>
    </location>
</feature>
<keyword evidence="5" id="KW-0735">Signal-anchor</keyword>
<keyword evidence="9" id="KW-0614">Plasmid</keyword>
<keyword evidence="4" id="KW-0472">Membrane</keyword>
<proteinExistence type="inferred from homology"/>
<dbReference type="EMBL" id="CP033221">
    <property type="protein sequence ID" value="AZV80762.1"/>
    <property type="molecule type" value="Genomic_DNA"/>
</dbReference>
<protein>
    <recommendedName>
        <fullName evidence="5">Protein TonB</fullName>
    </recommendedName>
</protein>
<reference evidence="9 10" key="1">
    <citation type="submission" date="2018-10" db="EMBL/GenBank/DDBJ databases">
        <title>Parasedimentitalea marina sp. nov., a psychrophilic bacterium isolated from deep seawater of the New Britain Trench.</title>
        <authorList>
            <person name="Cao J."/>
        </authorList>
    </citation>
    <scope>NUCLEOTIDE SEQUENCE [LARGE SCALE GENOMIC DNA]</scope>
    <source>
        <strain evidence="9 10">W43</strain>
        <plasmid evidence="9 10">pW43B</plasmid>
    </source>
</reference>
<dbReference type="RefSeq" id="WP_127751262.1">
    <property type="nucleotide sequence ID" value="NZ_CP033221.1"/>
</dbReference>
<dbReference type="Gene3D" id="3.30.1150.10">
    <property type="match status" value="1"/>
</dbReference>
<dbReference type="Pfam" id="PF03544">
    <property type="entry name" value="TonB_C"/>
    <property type="match status" value="1"/>
</dbReference>
<keyword evidence="5" id="KW-0997">Cell inner membrane</keyword>
<dbReference type="OrthoDB" id="7930032at2"/>
<geneLocation type="plasmid" evidence="9 10">
    <name>pW43B</name>
</geneLocation>
<dbReference type="GO" id="GO:0005886">
    <property type="term" value="C:plasma membrane"/>
    <property type="evidence" value="ECO:0007669"/>
    <property type="project" value="UniProtKB-SubCell"/>
</dbReference>
<evidence type="ECO:0000256" key="1">
    <source>
        <dbReference type="ARBA" id="ARBA00004167"/>
    </source>
</evidence>
<keyword evidence="5" id="KW-0653">Protein transport</keyword>
<gene>
    <name evidence="9" type="ORF">EBB79_22685</name>
</gene>
<comment type="similarity">
    <text evidence="5">Belongs to the TonB family.</text>
</comment>
<dbReference type="NCBIfam" id="TIGR01352">
    <property type="entry name" value="tonB_Cterm"/>
    <property type="match status" value="1"/>
</dbReference>
<dbReference type="GO" id="GO:0055085">
    <property type="term" value="P:transmembrane transport"/>
    <property type="evidence" value="ECO:0007669"/>
    <property type="project" value="InterPro"/>
</dbReference>
<feature type="region of interest" description="Disordered" evidence="6">
    <location>
        <begin position="52"/>
        <end position="111"/>
    </location>
</feature>
<dbReference type="AlphaFoldDB" id="A0A3T0N9X2"/>
<feature type="region of interest" description="Disordered" evidence="6">
    <location>
        <begin position="160"/>
        <end position="235"/>
    </location>
</feature>
<evidence type="ECO:0000313" key="9">
    <source>
        <dbReference type="EMBL" id="AZV80762.1"/>
    </source>
</evidence>
<dbReference type="PRINTS" id="PR01374">
    <property type="entry name" value="TONBPROTEIN"/>
</dbReference>
<dbReference type="InterPro" id="IPR037682">
    <property type="entry name" value="TonB_C"/>
</dbReference>
<feature type="domain" description="TonB C-terminal" evidence="8">
    <location>
        <begin position="228"/>
        <end position="314"/>
    </location>
</feature>
<comment type="subcellular location">
    <subcellularLocation>
        <location evidence="5">Cell inner membrane</location>
        <topology evidence="5">Single-pass membrane protein</topology>
        <orientation evidence="5">Periplasmic side</orientation>
    </subcellularLocation>
    <subcellularLocation>
        <location evidence="1">Membrane</location>
        <topology evidence="1">Single-pass membrane protein</topology>
    </subcellularLocation>
</comment>
<feature type="compositionally biased region" description="Polar residues" evidence="6">
    <location>
        <begin position="196"/>
        <end position="231"/>
    </location>
</feature>
<keyword evidence="7" id="KW-0732">Signal</keyword>
<dbReference type="Proteomes" id="UP000283063">
    <property type="component" value="Plasmid pW43B"/>
</dbReference>
<evidence type="ECO:0000256" key="2">
    <source>
        <dbReference type="ARBA" id="ARBA00022692"/>
    </source>
</evidence>
<feature type="region of interest" description="Disordered" evidence="6">
    <location>
        <begin position="292"/>
        <end position="314"/>
    </location>
</feature>
<evidence type="ECO:0000313" key="10">
    <source>
        <dbReference type="Proteomes" id="UP000283063"/>
    </source>
</evidence>
<feature type="compositionally biased region" description="Polar residues" evidence="6">
    <location>
        <begin position="68"/>
        <end position="88"/>
    </location>
</feature>
<evidence type="ECO:0000259" key="8">
    <source>
        <dbReference type="PROSITE" id="PS52015"/>
    </source>
</evidence>
<feature type="chain" id="PRO_5019042633" description="Protein TonB" evidence="7">
    <location>
        <begin position="22"/>
        <end position="314"/>
    </location>
</feature>
<evidence type="ECO:0000256" key="5">
    <source>
        <dbReference type="RuleBase" id="RU362123"/>
    </source>
</evidence>
<dbReference type="GO" id="GO:0015031">
    <property type="term" value="P:protein transport"/>
    <property type="evidence" value="ECO:0007669"/>
    <property type="project" value="UniProtKB-UniRule"/>
</dbReference>
<dbReference type="GO" id="GO:0030288">
    <property type="term" value="C:outer membrane-bounded periplasmic space"/>
    <property type="evidence" value="ECO:0007669"/>
    <property type="project" value="InterPro"/>
</dbReference>
<organism evidence="9 10">
    <name type="scientific">Parasedimentitalea marina</name>
    <dbReference type="NCBI Taxonomy" id="2483033"/>
    <lineage>
        <taxon>Bacteria</taxon>
        <taxon>Pseudomonadati</taxon>
        <taxon>Pseudomonadota</taxon>
        <taxon>Alphaproteobacteria</taxon>
        <taxon>Rhodobacterales</taxon>
        <taxon>Paracoccaceae</taxon>
        <taxon>Parasedimentitalea</taxon>
    </lineage>
</organism>
<dbReference type="InterPro" id="IPR003538">
    <property type="entry name" value="TonB"/>
</dbReference>
<comment type="function">
    <text evidence="5">Interacts with outer membrane receptor proteins that carry out high-affinity binding and energy dependent uptake into the periplasmic space of specific substrates. It could act to transduce energy from the cytoplasmic membrane to specific energy-requiring processes in the outer membrane, resulting in the release into the periplasm of ligands bound by these outer membrane proteins.</text>
</comment>
<evidence type="ECO:0000256" key="6">
    <source>
        <dbReference type="SAM" id="MobiDB-lite"/>
    </source>
</evidence>
<keyword evidence="3" id="KW-1133">Transmembrane helix</keyword>
<sequence length="314" mass="33220">MTPQSRSVAIIALVIATAAHTAPVFMQGSTPVEIRGGNTALASQGNSFTNMVAGTQTPEEPQDITDAPDTNETSRTPPLTPHIENQNVEPRREISKHGVVKPVGQPTKVEPLPVLTNTSQLHDPLPVDTAPALQAVQPAASVQSTDPHSLRPLLRTEQDIEQASERASVPPKPEAQSPVVEPKPQPKPKPKPRGNGANSAVQGTAEGQNNSPGGQARSKPSTAREQGNAAVSNYPGVIKRKIHRAKRQRVNIKGETLISFKIASDGTISGAHVTRSSGSARLDRIALSQVHRAAPFPPPPSGARTSYSIEIRGK</sequence>
<evidence type="ECO:0000256" key="3">
    <source>
        <dbReference type="ARBA" id="ARBA00022989"/>
    </source>
</evidence>
<dbReference type="PROSITE" id="PS52015">
    <property type="entry name" value="TONB_CTD"/>
    <property type="match status" value="1"/>
</dbReference>
<dbReference type="SUPFAM" id="SSF74653">
    <property type="entry name" value="TolA/TonB C-terminal domain"/>
    <property type="match status" value="1"/>
</dbReference>
<keyword evidence="5" id="KW-1003">Cell membrane</keyword>
<dbReference type="GO" id="GO:0015891">
    <property type="term" value="P:siderophore transport"/>
    <property type="evidence" value="ECO:0007669"/>
    <property type="project" value="InterPro"/>
</dbReference>
<keyword evidence="10" id="KW-1185">Reference proteome</keyword>
<name>A0A3T0N9X2_9RHOB</name>
<dbReference type="KEGG" id="sedi:EBB79_22685"/>
<dbReference type="GO" id="GO:0031992">
    <property type="term" value="F:energy transducer activity"/>
    <property type="evidence" value="ECO:0007669"/>
    <property type="project" value="InterPro"/>
</dbReference>
<keyword evidence="2" id="KW-0812">Transmembrane</keyword>